<reference evidence="1" key="2">
    <citation type="submission" date="2021-09" db="EMBL/GenBank/DDBJ databases">
        <authorList>
            <person name="Gilroy R."/>
        </authorList>
    </citation>
    <scope>NUCLEOTIDE SEQUENCE</scope>
    <source>
        <strain evidence="1">CHK124-7917</strain>
    </source>
</reference>
<dbReference type="Proteomes" id="UP000697330">
    <property type="component" value="Unassembled WGS sequence"/>
</dbReference>
<dbReference type="EMBL" id="DYWQ01000071">
    <property type="protein sequence ID" value="HJF45062.1"/>
    <property type="molecule type" value="Genomic_DNA"/>
</dbReference>
<dbReference type="AlphaFoldDB" id="A0A921GE00"/>
<proteinExistence type="predicted"/>
<accession>A0A921GE00</accession>
<evidence type="ECO:0000313" key="2">
    <source>
        <dbReference type="Proteomes" id="UP000697330"/>
    </source>
</evidence>
<feature type="non-terminal residue" evidence="1">
    <location>
        <position position="93"/>
    </location>
</feature>
<name>A0A921GE00_9ACTN</name>
<protein>
    <submittedName>
        <fullName evidence="1">Uncharacterized protein</fullName>
    </submittedName>
</protein>
<evidence type="ECO:0000313" key="1">
    <source>
        <dbReference type="EMBL" id="HJF45062.1"/>
    </source>
</evidence>
<organism evidence="1 2">
    <name type="scientific">Thermophilibacter provencensis</name>
    <dbReference type="NCBI Taxonomy" id="1852386"/>
    <lineage>
        <taxon>Bacteria</taxon>
        <taxon>Bacillati</taxon>
        <taxon>Actinomycetota</taxon>
        <taxon>Coriobacteriia</taxon>
        <taxon>Coriobacteriales</taxon>
        <taxon>Atopobiaceae</taxon>
        <taxon>Thermophilibacter</taxon>
    </lineage>
</organism>
<comment type="caution">
    <text evidence="1">The sequence shown here is derived from an EMBL/GenBank/DDBJ whole genome shotgun (WGS) entry which is preliminary data.</text>
</comment>
<gene>
    <name evidence="1" type="ORF">K8U72_04670</name>
</gene>
<dbReference type="RefSeq" id="WP_274958938.1">
    <property type="nucleotide sequence ID" value="NZ_DYWQ01000071.1"/>
</dbReference>
<reference evidence="1" key="1">
    <citation type="journal article" date="2021" name="PeerJ">
        <title>Extensive microbial diversity within the chicken gut microbiome revealed by metagenomics and culture.</title>
        <authorList>
            <person name="Gilroy R."/>
            <person name="Ravi A."/>
            <person name="Getino M."/>
            <person name="Pursley I."/>
            <person name="Horton D.L."/>
            <person name="Alikhan N.F."/>
            <person name="Baker D."/>
            <person name="Gharbi K."/>
            <person name="Hall N."/>
            <person name="Watson M."/>
            <person name="Adriaenssens E.M."/>
            <person name="Foster-Nyarko E."/>
            <person name="Jarju S."/>
            <person name="Secka A."/>
            <person name="Antonio M."/>
            <person name="Oren A."/>
            <person name="Chaudhuri R.R."/>
            <person name="La Ragione R."/>
            <person name="Hildebrand F."/>
            <person name="Pallen M.J."/>
        </authorList>
    </citation>
    <scope>NUCLEOTIDE SEQUENCE</scope>
    <source>
        <strain evidence="1">CHK124-7917</strain>
    </source>
</reference>
<sequence>MLQRDYILEIVGQFVDGVGEALRRALGGDAGACEDVESQVAELLELDRVTALSLAPDSLVTMMVLSGMGDTVAAYVCYALDRLSRVYEARGED</sequence>